<evidence type="ECO:0000313" key="1">
    <source>
        <dbReference type="EMBL" id="KAH3836258.1"/>
    </source>
</evidence>
<protein>
    <submittedName>
        <fullName evidence="1">Uncharacterized protein</fullName>
    </submittedName>
</protein>
<keyword evidence="2" id="KW-1185">Reference proteome</keyword>
<comment type="caution">
    <text evidence="1">The sequence shown here is derived from an EMBL/GenBank/DDBJ whole genome shotgun (WGS) entry which is preliminary data.</text>
</comment>
<evidence type="ECO:0000313" key="2">
    <source>
        <dbReference type="Proteomes" id="UP000828390"/>
    </source>
</evidence>
<reference evidence="1" key="1">
    <citation type="journal article" date="2019" name="bioRxiv">
        <title>The Genome of the Zebra Mussel, Dreissena polymorpha: A Resource for Invasive Species Research.</title>
        <authorList>
            <person name="McCartney M.A."/>
            <person name="Auch B."/>
            <person name="Kono T."/>
            <person name="Mallez S."/>
            <person name="Zhang Y."/>
            <person name="Obille A."/>
            <person name="Becker A."/>
            <person name="Abrahante J.E."/>
            <person name="Garbe J."/>
            <person name="Badalamenti J.P."/>
            <person name="Herman A."/>
            <person name="Mangelson H."/>
            <person name="Liachko I."/>
            <person name="Sullivan S."/>
            <person name="Sone E.D."/>
            <person name="Koren S."/>
            <person name="Silverstein K.A.T."/>
            <person name="Beckman K.B."/>
            <person name="Gohl D.M."/>
        </authorList>
    </citation>
    <scope>NUCLEOTIDE SEQUENCE</scope>
    <source>
        <strain evidence="1">Duluth1</strain>
        <tissue evidence="1">Whole animal</tissue>
    </source>
</reference>
<gene>
    <name evidence="1" type="ORF">DPMN_109628</name>
</gene>
<accession>A0A9D4KAM9</accession>
<dbReference type="Proteomes" id="UP000828390">
    <property type="component" value="Unassembled WGS sequence"/>
</dbReference>
<dbReference type="AlphaFoldDB" id="A0A9D4KAM9"/>
<organism evidence="1 2">
    <name type="scientific">Dreissena polymorpha</name>
    <name type="common">Zebra mussel</name>
    <name type="synonym">Mytilus polymorpha</name>
    <dbReference type="NCBI Taxonomy" id="45954"/>
    <lineage>
        <taxon>Eukaryota</taxon>
        <taxon>Metazoa</taxon>
        <taxon>Spiralia</taxon>
        <taxon>Lophotrochozoa</taxon>
        <taxon>Mollusca</taxon>
        <taxon>Bivalvia</taxon>
        <taxon>Autobranchia</taxon>
        <taxon>Heteroconchia</taxon>
        <taxon>Euheterodonta</taxon>
        <taxon>Imparidentia</taxon>
        <taxon>Neoheterodontei</taxon>
        <taxon>Myida</taxon>
        <taxon>Dreissenoidea</taxon>
        <taxon>Dreissenidae</taxon>
        <taxon>Dreissena</taxon>
    </lineage>
</organism>
<proteinExistence type="predicted"/>
<name>A0A9D4KAM9_DREPO</name>
<reference evidence="1" key="2">
    <citation type="submission" date="2020-11" db="EMBL/GenBank/DDBJ databases">
        <authorList>
            <person name="McCartney M.A."/>
            <person name="Auch B."/>
            <person name="Kono T."/>
            <person name="Mallez S."/>
            <person name="Becker A."/>
            <person name="Gohl D.M."/>
            <person name="Silverstein K.A.T."/>
            <person name="Koren S."/>
            <person name="Bechman K.B."/>
            <person name="Herman A."/>
            <person name="Abrahante J.E."/>
            <person name="Garbe J."/>
        </authorList>
    </citation>
    <scope>NUCLEOTIDE SEQUENCE</scope>
    <source>
        <strain evidence="1">Duluth1</strain>
        <tissue evidence="1">Whole animal</tissue>
    </source>
</reference>
<sequence length="73" mass="8166">MSEGLSLPVTSIEKVEATEATLQDKFNGLVICAGCIPFNAWRYHTNRYDKALLETGDVPRSVTAVKLVRQKRE</sequence>
<dbReference type="EMBL" id="JAIWYP010000004">
    <property type="protein sequence ID" value="KAH3836258.1"/>
    <property type="molecule type" value="Genomic_DNA"/>
</dbReference>